<evidence type="ECO:0008006" key="3">
    <source>
        <dbReference type="Google" id="ProtNLM"/>
    </source>
</evidence>
<dbReference type="GO" id="GO:0006952">
    <property type="term" value="P:defense response"/>
    <property type="evidence" value="ECO:0007669"/>
    <property type="project" value="InterPro"/>
</dbReference>
<dbReference type="Proteomes" id="UP001157418">
    <property type="component" value="Unassembled WGS sequence"/>
</dbReference>
<keyword evidence="2" id="KW-1185">Reference proteome</keyword>
<dbReference type="InterPro" id="IPR044974">
    <property type="entry name" value="Disease_R_plants"/>
</dbReference>
<dbReference type="EMBL" id="CAKMRJ010001907">
    <property type="protein sequence ID" value="CAH1424791.1"/>
    <property type="molecule type" value="Genomic_DNA"/>
</dbReference>
<proteinExistence type="predicted"/>
<evidence type="ECO:0000313" key="1">
    <source>
        <dbReference type="EMBL" id="CAH1424791.1"/>
    </source>
</evidence>
<gene>
    <name evidence="1" type="ORF">LVIROSA_LOCUS11971</name>
</gene>
<dbReference type="Gene3D" id="3.40.50.10140">
    <property type="entry name" value="Toll/interleukin-1 receptor homology (TIR) domain"/>
    <property type="match status" value="1"/>
</dbReference>
<protein>
    <recommendedName>
        <fullName evidence="3">NB-ARC domain-containing protein</fullName>
    </recommendedName>
</protein>
<reference evidence="1 2" key="1">
    <citation type="submission" date="2022-01" db="EMBL/GenBank/DDBJ databases">
        <authorList>
            <person name="Xiong W."/>
            <person name="Schranz E."/>
        </authorList>
    </citation>
    <scope>NUCLEOTIDE SEQUENCE [LARGE SCALE GENOMIC DNA]</scope>
</reference>
<dbReference type="PANTHER" id="PTHR11017:SF492">
    <property type="entry name" value="TIR DOMAIN, P-LOOP CONTAINING NUCLEOSIDE TRIPHOSPHATE HYDROLASE"/>
    <property type="match status" value="1"/>
</dbReference>
<organism evidence="1 2">
    <name type="scientific">Lactuca virosa</name>
    <dbReference type="NCBI Taxonomy" id="75947"/>
    <lineage>
        <taxon>Eukaryota</taxon>
        <taxon>Viridiplantae</taxon>
        <taxon>Streptophyta</taxon>
        <taxon>Embryophyta</taxon>
        <taxon>Tracheophyta</taxon>
        <taxon>Spermatophyta</taxon>
        <taxon>Magnoliopsida</taxon>
        <taxon>eudicotyledons</taxon>
        <taxon>Gunneridae</taxon>
        <taxon>Pentapetalae</taxon>
        <taxon>asterids</taxon>
        <taxon>campanulids</taxon>
        <taxon>Asterales</taxon>
        <taxon>Asteraceae</taxon>
        <taxon>Cichorioideae</taxon>
        <taxon>Cichorieae</taxon>
        <taxon>Lactucinae</taxon>
        <taxon>Lactuca</taxon>
    </lineage>
</organism>
<accession>A0AAU9MCL8</accession>
<evidence type="ECO:0000313" key="2">
    <source>
        <dbReference type="Proteomes" id="UP001157418"/>
    </source>
</evidence>
<comment type="caution">
    <text evidence="1">The sequence shown here is derived from an EMBL/GenBank/DDBJ whole genome shotgun (WGS) entry which is preliminary data.</text>
</comment>
<dbReference type="AlphaFoldDB" id="A0AAU9MCL8"/>
<dbReference type="InterPro" id="IPR035897">
    <property type="entry name" value="Toll_tir_struct_dom_sf"/>
</dbReference>
<dbReference type="PANTHER" id="PTHR11017">
    <property type="entry name" value="LEUCINE-RICH REPEAT-CONTAINING PROTEIN"/>
    <property type="match status" value="1"/>
</dbReference>
<sequence length="123" mass="13964">MSIHVRNHRRNFEIEVDKGSKWTVNRWKAALTEVADLTGMIASRSEVDFIAKIVDTVKCKQDMKLVCTPARLIGMHSRARFINSWLENEQFGDNVLTICGMGGIGKIDTGPIHLQLKQAKIWK</sequence>
<name>A0AAU9MCL8_9ASTR</name>